<evidence type="ECO:0000313" key="4">
    <source>
        <dbReference type="Proteomes" id="UP000664277"/>
    </source>
</evidence>
<organism evidence="3 4">
    <name type="scientific">Candidatus Obscuribacter phosphatis</name>
    <dbReference type="NCBI Taxonomy" id="1906157"/>
    <lineage>
        <taxon>Bacteria</taxon>
        <taxon>Bacillati</taxon>
        <taxon>Candidatus Melainabacteria</taxon>
        <taxon>Candidatus Obscuribacterales</taxon>
        <taxon>Candidatus Obscuribacteraceae</taxon>
        <taxon>Candidatus Obscuribacter</taxon>
    </lineage>
</organism>
<gene>
    <name evidence="3" type="ORF">J0M35_12525</name>
</gene>
<feature type="chain" id="PRO_5035325635" evidence="2">
    <location>
        <begin position="31"/>
        <end position="138"/>
    </location>
</feature>
<accession>A0A8J7P7W8</accession>
<sequence length="138" mass="14427">MNNRNKLKALTCAGLAMLALASTANVQALADEPKDMAANVVLFPVRAASVASGLVVGIPVAIARRSSNRVIEYTGNFADKLGGKDHIPPKVFGSVFGLPFGLLVGTGEGLYYGGRNAFANSVEKPFSLAAFSLDKELE</sequence>
<keyword evidence="1" id="KW-1133">Transmembrane helix</keyword>
<feature type="signal peptide" evidence="2">
    <location>
        <begin position="1"/>
        <end position="30"/>
    </location>
</feature>
<evidence type="ECO:0000256" key="1">
    <source>
        <dbReference type="SAM" id="Phobius"/>
    </source>
</evidence>
<feature type="transmembrane region" description="Helical" evidence="1">
    <location>
        <begin position="40"/>
        <end position="62"/>
    </location>
</feature>
<keyword evidence="1" id="KW-0472">Membrane</keyword>
<comment type="caution">
    <text evidence="3">The sequence shown here is derived from an EMBL/GenBank/DDBJ whole genome shotgun (WGS) entry which is preliminary data.</text>
</comment>
<keyword evidence="1" id="KW-0812">Transmembrane</keyword>
<dbReference type="EMBL" id="JAFLCK010000017">
    <property type="protein sequence ID" value="MBN8661184.1"/>
    <property type="molecule type" value="Genomic_DNA"/>
</dbReference>
<dbReference type="AlphaFoldDB" id="A0A8J7P7W8"/>
<evidence type="ECO:0000313" key="3">
    <source>
        <dbReference type="EMBL" id="MBN8661184.1"/>
    </source>
</evidence>
<protein>
    <submittedName>
        <fullName evidence="3">Uncharacterized protein</fullName>
    </submittedName>
</protein>
<proteinExistence type="predicted"/>
<keyword evidence="2" id="KW-0732">Signal</keyword>
<dbReference type="Proteomes" id="UP000664277">
    <property type="component" value="Unassembled WGS sequence"/>
</dbReference>
<evidence type="ECO:0000256" key="2">
    <source>
        <dbReference type="SAM" id="SignalP"/>
    </source>
</evidence>
<reference evidence="3" key="1">
    <citation type="submission" date="2021-02" db="EMBL/GenBank/DDBJ databases">
        <title>Genome-Resolved Metagenomics of a Microbial Community Performing Photosynthetic Biological Nutrient Removal.</title>
        <authorList>
            <person name="Mcdaniel E.A."/>
        </authorList>
    </citation>
    <scope>NUCLEOTIDE SEQUENCE</scope>
    <source>
        <strain evidence="3">UWPOB_OBS1</strain>
    </source>
</reference>
<name>A0A8J7P7W8_9BACT</name>